<feature type="non-terminal residue" evidence="2">
    <location>
        <position position="127"/>
    </location>
</feature>
<dbReference type="AlphaFoldDB" id="A0AAN4Z8W2"/>
<evidence type="ECO:0000256" key="1">
    <source>
        <dbReference type="SAM" id="Phobius"/>
    </source>
</evidence>
<organism evidence="2 3">
    <name type="scientific">Pristionchus mayeri</name>
    <dbReference type="NCBI Taxonomy" id="1317129"/>
    <lineage>
        <taxon>Eukaryota</taxon>
        <taxon>Metazoa</taxon>
        <taxon>Ecdysozoa</taxon>
        <taxon>Nematoda</taxon>
        <taxon>Chromadorea</taxon>
        <taxon>Rhabditida</taxon>
        <taxon>Rhabditina</taxon>
        <taxon>Diplogasteromorpha</taxon>
        <taxon>Diplogasteroidea</taxon>
        <taxon>Neodiplogasteridae</taxon>
        <taxon>Pristionchus</taxon>
    </lineage>
</organism>
<comment type="caution">
    <text evidence="2">The sequence shown here is derived from an EMBL/GenBank/DDBJ whole genome shotgun (WGS) entry which is preliminary data.</text>
</comment>
<reference evidence="3" key="1">
    <citation type="submission" date="2022-10" db="EMBL/GenBank/DDBJ databases">
        <title>Genome assembly of Pristionchus species.</title>
        <authorList>
            <person name="Yoshida K."/>
            <person name="Sommer R.J."/>
        </authorList>
    </citation>
    <scope>NUCLEOTIDE SEQUENCE [LARGE SCALE GENOMIC DNA]</scope>
    <source>
        <strain evidence="3">RS5460</strain>
    </source>
</reference>
<keyword evidence="1" id="KW-1133">Transmembrane helix</keyword>
<evidence type="ECO:0000313" key="3">
    <source>
        <dbReference type="Proteomes" id="UP001328107"/>
    </source>
</evidence>
<accession>A0AAN4Z8W2</accession>
<name>A0AAN4Z8W2_9BILA</name>
<sequence length="127" mass="14861">MFIAFISCFWVSIPFAATIKALLESLFGGIDDFDFRMILIGITVLFLFHWCYTVWTFWIVILDSCNMLLISGEAYVLILRNGIEVEGPHHFNVNIPIINRHRQRRIDRDAGITWFICKCLTNFLNKK</sequence>
<protein>
    <submittedName>
        <fullName evidence="2">Uncharacterized protein</fullName>
    </submittedName>
</protein>
<keyword evidence="3" id="KW-1185">Reference proteome</keyword>
<proteinExistence type="predicted"/>
<evidence type="ECO:0000313" key="2">
    <source>
        <dbReference type="EMBL" id="GMR34556.1"/>
    </source>
</evidence>
<gene>
    <name evidence="2" type="ORF">PMAYCL1PPCAC_04751</name>
</gene>
<feature type="transmembrane region" description="Helical" evidence="1">
    <location>
        <begin position="37"/>
        <end position="61"/>
    </location>
</feature>
<keyword evidence="1" id="KW-0812">Transmembrane</keyword>
<dbReference type="EMBL" id="BTRK01000002">
    <property type="protein sequence ID" value="GMR34556.1"/>
    <property type="molecule type" value="Genomic_DNA"/>
</dbReference>
<keyword evidence="1" id="KW-0472">Membrane</keyword>
<dbReference type="Proteomes" id="UP001328107">
    <property type="component" value="Unassembled WGS sequence"/>
</dbReference>